<dbReference type="GO" id="GO:0005634">
    <property type="term" value="C:nucleus"/>
    <property type="evidence" value="ECO:0007669"/>
    <property type="project" value="UniProtKB-SubCell"/>
</dbReference>
<dbReference type="SMART" id="SM00389">
    <property type="entry name" value="HOX"/>
    <property type="match status" value="1"/>
</dbReference>
<organism evidence="13">
    <name type="scientific">Callorhinchus milii</name>
    <name type="common">Ghost shark</name>
    <dbReference type="NCBI Taxonomy" id="7868"/>
    <lineage>
        <taxon>Eukaryota</taxon>
        <taxon>Metazoa</taxon>
        <taxon>Chordata</taxon>
        <taxon>Craniata</taxon>
        <taxon>Vertebrata</taxon>
        <taxon>Chondrichthyes</taxon>
        <taxon>Holocephali</taxon>
        <taxon>Chimaeriformes</taxon>
        <taxon>Callorhinchidae</taxon>
        <taxon>Callorhinchus</taxon>
    </lineage>
</organism>
<dbReference type="GO" id="GO:0014028">
    <property type="term" value="P:notochord formation"/>
    <property type="evidence" value="ECO:0007669"/>
    <property type="project" value="UniProtKB-ARBA"/>
</dbReference>
<dbReference type="EMBL" id="JW874615">
    <property type="protein sequence ID" value="AFP07132.1"/>
    <property type="molecule type" value="mRNA"/>
</dbReference>
<sequence length="245" mass="27591">MQIPTPQCVLLSPPGARTSPLAAAVGGRGYPSRRSSFDVESLLSKASEWSRRAEPGHRGAWVSSSAPESPGQPRWAHSDYWGSLQVLIQPAACFPLLRYSGQSPGHGYSAFPSVCCDDSCTEGEWAFRSNTLPNKSKTRPKRVRTTFTQEQVGRLEEEFGRQQYMVGAERFLLATALHLTETQVKVWFQNRRIKWRKRHVEPNHSGFSTENLSSLLADPPKHSRNTHHAPRTPQPREPQRIETSY</sequence>
<dbReference type="GeneID" id="121849481"/>
<evidence type="ECO:0000256" key="8">
    <source>
        <dbReference type="ARBA" id="ARBA00023242"/>
    </source>
</evidence>
<feature type="DNA-binding region" description="Homeobox" evidence="9">
    <location>
        <begin position="140"/>
        <end position="199"/>
    </location>
</feature>
<protein>
    <submittedName>
        <fullName evidence="13">Floating head</fullName>
    </submittedName>
</protein>
<evidence type="ECO:0000313" key="13">
    <source>
        <dbReference type="EMBL" id="AFP07132.1"/>
    </source>
</evidence>
<dbReference type="InterPro" id="IPR017970">
    <property type="entry name" value="Homeobox_CS"/>
</dbReference>
<evidence type="ECO:0000259" key="12">
    <source>
        <dbReference type="PROSITE" id="PS50071"/>
    </source>
</evidence>
<dbReference type="RefSeq" id="XP_042192906.1">
    <property type="nucleotide sequence ID" value="XM_042336972.1"/>
</dbReference>
<dbReference type="PROSITE" id="PS00027">
    <property type="entry name" value="HOMEOBOX_1"/>
    <property type="match status" value="1"/>
</dbReference>
<feature type="domain" description="Homeobox" evidence="12">
    <location>
        <begin position="138"/>
        <end position="198"/>
    </location>
</feature>
<dbReference type="InterPro" id="IPR050877">
    <property type="entry name" value="EMX-VAX-Noto_Homeobox_TFs"/>
</dbReference>
<dbReference type="GO" id="GO:0000978">
    <property type="term" value="F:RNA polymerase II cis-regulatory region sequence-specific DNA binding"/>
    <property type="evidence" value="ECO:0007669"/>
    <property type="project" value="TreeGrafter"/>
</dbReference>
<keyword evidence="3" id="KW-0678">Repressor</keyword>
<keyword evidence="4" id="KW-0805">Transcription regulation</keyword>
<dbReference type="PANTHER" id="PTHR24339:SF67">
    <property type="entry name" value="GNOT1 HOMEODOMAIN PROTEIN-RELATED"/>
    <property type="match status" value="1"/>
</dbReference>
<evidence type="ECO:0000256" key="10">
    <source>
        <dbReference type="RuleBase" id="RU000682"/>
    </source>
</evidence>
<feature type="compositionally biased region" description="Polar residues" evidence="11">
    <location>
        <begin position="205"/>
        <end position="214"/>
    </location>
</feature>
<name>V9L606_CALMI</name>
<dbReference type="AlphaFoldDB" id="V9L606"/>
<keyword evidence="5 9" id="KW-0238">DNA-binding</keyword>
<dbReference type="CDD" id="cd00086">
    <property type="entry name" value="homeodomain"/>
    <property type="match status" value="1"/>
</dbReference>
<feature type="region of interest" description="Disordered" evidence="11">
    <location>
        <begin position="202"/>
        <end position="245"/>
    </location>
</feature>
<evidence type="ECO:0000256" key="11">
    <source>
        <dbReference type="SAM" id="MobiDB-lite"/>
    </source>
</evidence>
<evidence type="ECO:0000256" key="4">
    <source>
        <dbReference type="ARBA" id="ARBA00023015"/>
    </source>
</evidence>
<dbReference type="OrthoDB" id="6159439at2759"/>
<dbReference type="InterPro" id="IPR001356">
    <property type="entry name" value="HD"/>
</dbReference>
<keyword evidence="8 9" id="KW-0539">Nucleus</keyword>
<dbReference type="Pfam" id="PF00046">
    <property type="entry name" value="Homeodomain"/>
    <property type="match status" value="1"/>
</dbReference>
<dbReference type="InterPro" id="IPR009057">
    <property type="entry name" value="Homeodomain-like_sf"/>
</dbReference>
<dbReference type="KEGG" id="cmk:121849481"/>
<dbReference type="SUPFAM" id="SSF46689">
    <property type="entry name" value="Homeodomain-like"/>
    <property type="match status" value="1"/>
</dbReference>
<dbReference type="PROSITE" id="PS50071">
    <property type="entry name" value="HOMEOBOX_2"/>
    <property type="match status" value="1"/>
</dbReference>
<dbReference type="Gene3D" id="1.10.10.60">
    <property type="entry name" value="Homeodomain-like"/>
    <property type="match status" value="1"/>
</dbReference>
<dbReference type="PANTHER" id="PTHR24339">
    <property type="entry name" value="HOMEOBOX PROTEIN EMX-RELATED"/>
    <property type="match status" value="1"/>
</dbReference>
<evidence type="ECO:0000256" key="9">
    <source>
        <dbReference type="PROSITE-ProRule" id="PRU00108"/>
    </source>
</evidence>
<evidence type="ECO:0000256" key="2">
    <source>
        <dbReference type="ARBA" id="ARBA00022473"/>
    </source>
</evidence>
<evidence type="ECO:0000256" key="1">
    <source>
        <dbReference type="ARBA" id="ARBA00004123"/>
    </source>
</evidence>
<proteinExistence type="evidence at transcript level"/>
<evidence type="ECO:0000256" key="6">
    <source>
        <dbReference type="ARBA" id="ARBA00023155"/>
    </source>
</evidence>
<dbReference type="GO" id="GO:0030182">
    <property type="term" value="P:neuron differentiation"/>
    <property type="evidence" value="ECO:0007669"/>
    <property type="project" value="TreeGrafter"/>
</dbReference>
<feature type="region of interest" description="Disordered" evidence="11">
    <location>
        <begin position="54"/>
        <end position="74"/>
    </location>
</feature>
<evidence type="ECO:0000256" key="5">
    <source>
        <dbReference type="ARBA" id="ARBA00023125"/>
    </source>
</evidence>
<keyword evidence="2" id="KW-0217">Developmental protein</keyword>
<keyword evidence="6 9" id="KW-0371">Homeobox</keyword>
<reference evidence="13" key="1">
    <citation type="journal article" date="2014" name="Nature">
        <title>Elephant shark genome provides unique insights into gnathostome evolution.</title>
        <authorList>
            <consortium name="International Elephant Shark Genome Sequencing Consortium"/>
            <person name="Venkatesh B."/>
            <person name="Lee A.P."/>
            <person name="Ravi V."/>
            <person name="Maurya A.K."/>
            <person name="Lian M.M."/>
            <person name="Swann J.B."/>
            <person name="Ohta Y."/>
            <person name="Flajnik M.F."/>
            <person name="Sutoh Y."/>
            <person name="Kasahara M."/>
            <person name="Hoon S."/>
            <person name="Gangu V."/>
            <person name="Roy S.W."/>
            <person name="Irimia M."/>
            <person name="Korzh V."/>
            <person name="Kondrychyn I."/>
            <person name="Lim Z.W."/>
            <person name="Tay B.H."/>
            <person name="Tohari S."/>
            <person name="Kong K.W."/>
            <person name="Ho S."/>
            <person name="Lorente-Galdos B."/>
            <person name="Quilez J."/>
            <person name="Marques-Bonet T."/>
            <person name="Raney B.J."/>
            <person name="Ingham P.W."/>
            <person name="Tay A."/>
            <person name="Hillier L.W."/>
            <person name="Minx P."/>
            <person name="Boehm T."/>
            <person name="Wilson R.K."/>
            <person name="Brenner S."/>
            <person name="Warren W.C."/>
        </authorList>
    </citation>
    <scope>NUCLEOTIDE SEQUENCE</scope>
    <source>
        <tissue evidence="13">Kidney</tissue>
    </source>
</reference>
<evidence type="ECO:0000256" key="7">
    <source>
        <dbReference type="ARBA" id="ARBA00023163"/>
    </source>
</evidence>
<keyword evidence="7" id="KW-0804">Transcription</keyword>
<comment type="subcellular location">
    <subcellularLocation>
        <location evidence="1 9 10">Nucleus</location>
    </subcellularLocation>
</comment>
<evidence type="ECO:0000256" key="3">
    <source>
        <dbReference type="ARBA" id="ARBA00022491"/>
    </source>
</evidence>
<dbReference type="GO" id="GO:0007417">
    <property type="term" value="P:central nervous system development"/>
    <property type="evidence" value="ECO:0007669"/>
    <property type="project" value="TreeGrafter"/>
</dbReference>
<dbReference type="GO" id="GO:0000981">
    <property type="term" value="F:DNA-binding transcription factor activity, RNA polymerase II-specific"/>
    <property type="evidence" value="ECO:0007669"/>
    <property type="project" value="InterPro"/>
</dbReference>
<accession>V9L606</accession>
<dbReference type="FunFam" id="1.10.10.60:FF:000450">
    <property type="entry name" value="Homeobox protein notochord"/>
    <property type="match status" value="1"/>
</dbReference>